<dbReference type="Ensembl" id="ENSLBET00000036070.1">
    <property type="protein sequence ID" value="ENSLBEP00000034585.1"/>
    <property type="gene ID" value="ENSLBEG00000025923.1"/>
</dbReference>
<dbReference type="GeneTree" id="ENSGT00390000003365"/>
<dbReference type="PANTHER" id="PTHR30575:SF0">
    <property type="entry name" value="XAA-ARG DIPEPTIDASE"/>
    <property type="match status" value="1"/>
</dbReference>
<evidence type="ECO:0000259" key="3">
    <source>
        <dbReference type="Pfam" id="PF07687"/>
    </source>
</evidence>
<dbReference type="GO" id="GO:0016805">
    <property type="term" value="F:dipeptidase activity"/>
    <property type="evidence" value="ECO:0007669"/>
    <property type="project" value="InterPro"/>
</dbReference>
<evidence type="ECO:0000256" key="1">
    <source>
        <dbReference type="ARBA" id="ARBA00006247"/>
    </source>
</evidence>
<dbReference type="CDD" id="cd05672">
    <property type="entry name" value="M20_ACY1L2-like"/>
    <property type="match status" value="1"/>
</dbReference>
<dbReference type="FunFam" id="3.30.70.360:FF:000004">
    <property type="entry name" value="Peptidase M20 domain-containing protein 2"/>
    <property type="match status" value="1"/>
</dbReference>
<dbReference type="PANTHER" id="PTHR30575">
    <property type="entry name" value="PEPTIDASE M20"/>
    <property type="match status" value="1"/>
</dbReference>
<dbReference type="InterPro" id="IPR052030">
    <property type="entry name" value="Peptidase_M20/M20A_hydrolases"/>
</dbReference>
<evidence type="ECO:0000256" key="2">
    <source>
        <dbReference type="PIRNR" id="PIRNR037226"/>
    </source>
</evidence>
<sequence length="437" mass="48925">RRSERYSGVMSCRGVVVRKVHLMSFSCDELQDVKQRLSSCIDESTEKLRRLSEDIWSCAELAYQEHKSHDRLVEFFTQKTGWRVNAHFKLPTAFRATWTPAGSTYDALDLPVQVQVRTGSAGETRDRCNTSVPVTVLGTPAEEDGGGKIDLLNEGAFDNMDVVFMAHPLQDDAPYLPLVAEHDVIIKYHGKASHASAYSWEGVNALDAAVLCYNSLSVLRQQMKPDWRVHGIIKHGGEKPNIIPAFTQLEYYLGTPSQAELLLLKSKAEGCFRAAAEATGCWVEVEYSRNAFDNILRNKTLEDLYENNGKALGMEFTTDEEVLNNASGSTDFGNVTFVVPGIHPYFYIGSKALNHTEEYTVASGDDRAQFFTVRTAKPLAMTALDVLSTAQIAKNTSQNAKILNETKLKINLQIFNVTSKTLHSCKKYFNFFFQYPK</sequence>
<protein>
    <recommendedName>
        <fullName evidence="2">Peptidase M20 domain-containing protein 2</fullName>
    </recommendedName>
</protein>
<dbReference type="SUPFAM" id="SSF55031">
    <property type="entry name" value="Bacterial exopeptidase dimerisation domain"/>
    <property type="match status" value="1"/>
</dbReference>
<dbReference type="SUPFAM" id="SSF53187">
    <property type="entry name" value="Zn-dependent exopeptidases"/>
    <property type="match status" value="1"/>
</dbReference>
<evidence type="ECO:0000313" key="5">
    <source>
        <dbReference type="Proteomes" id="UP000261660"/>
    </source>
</evidence>
<reference evidence="4" key="1">
    <citation type="submission" date="2025-08" db="UniProtKB">
        <authorList>
            <consortium name="Ensembl"/>
        </authorList>
    </citation>
    <scope>IDENTIFICATION</scope>
</reference>
<dbReference type="PIRSF" id="PIRSF037226">
    <property type="entry name" value="Amidohydrolase_ACY1L2_prd"/>
    <property type="match status" value="1"/>
</dbReference>
<accession>A0A3Q3NJ37</accession>
<organism evidence="4 5">
    <name type="scientific">Labrus bergylta</name>
    <name type="common">ballan wrasse</name>
    <dbReference type="NCBI Taxonomy" id="56723"/>
    <lineage>
        <taxon>Eukaryota</taxon>
        <taxon>Metazoa</taxon>
        <taxon>Chordata</taxon>
        <taxon>Craniata</taxon>
        <taxon>Vertebrata</taxon>
        <taxon>Euteleostomi</taxon>
        <taxon>Actinopterygii</taxon>
        <taxon>Neopterygii</taxon>
        <taxon>Teleostei</taxon>
        <taxon>Neoteleostei</taxon>
        <taxon>Acanthomorphata</taxon>
        <taxon>Eupercaria</taxon>
        <taxon>Labriformes</taxon>
        <taxon>Labridae</taxon>
        <taxon>Labrus</taxon>
    </lineage>
</organism>
<dbReference type="InterPro" id="IPR017144">
    <property type="entry name" value="Xaa-Arg_dipeptidase"/>
</dbReference>
<dbReference type="Gene3D" id="3.40.630.10">
    <property type="entry name" value="Zn peptidases"/>
    <property type="match status" value="3"/>
</dbReference>
<name>A0A3Q3NJ37_9LABR</name>
<dbReference type="AlphaFoldDB" id="A0A3Q3NJ37"/>
<dbReference type="Proteomes" id="UP000261660">
    <property type="component" value="Unplaced"/>
</dbReference>
<dbReference type="InParanoid" id="A0A3Q3NJ37"/>
<evidence type="ECO:0000313" key="4">
    <source>
        <dbReference type="Ensembl" id="ENSLBEP00000034585.1"/>
    </source>
</evidence>
<dbReference type="Pfam" id="PF07687">
    <property type="entry name" value="M20_dimer"/>
    <property type="match status" value="1"/>
</dbReference>
<dbReference type="InterPro" id="IPR036264">
    <property type="entry name" value="Bact_exopeptidase_dim_dom"/>
</dbReference>
<reference evidence="4" key="2">
    <citation type="submission" date="2025-09" db="UniProtKB">
        <authorList>
            <consortium name="Ensembl"/>
        </authorList>
    </citation>
    <scope>IDENTIFICATION</scope>
</reference>
<proteinExistence type="inferred from homology"/>
<comment type="similarity">
    <text evidence="1 2">Belongs to the peptidase M20A family.</text>
</comment>
<dbReference type="STRING" id="56723.ENSLBEP00000034585"/>
<feature type="domain" description="Peptidase M20 dimerisation" evidence="3">
    <location>
        <begin position="185"/>
        <end position="273"/>
    </location>
</feature>
<dbReference type="InterPro" id="IPR011650">
    <property type="entry name" value="Peptidase_M20_dimer"/>
</dbReference>
<keyword evidence="5" id="KW-1185">Reference proteome</keyword>